<comment type="caution">
    <text evidence="1">The sequence shown here is derived from an EMBL/GenBank/DDBJ whole genome shotgun (WGS) entry which is preliminary data.</text>
</comment>
<organism evidence="1 2">
    <name type="scientific">Coniosporium tulheliwenetii</name>
    <dbReference type="NCBI Taxonomy" id="3383036"/>
    <lineage>
        <taxon>Eukaryota</taxon>
        <taxon>Fungi</taxon>
        <taxon>Dikarya</taxon>
        <taxon>Ascomycota</taxon>
        <taxon>Pezizomycotina</taxon>
        <taxon>Dothideomycetes</taxon>
        <taxon>Dothideomycetes incertae sedis</taxon>
        <taxon>Coniosporium</taxon>
    </lineage>
</organism>
<evidence type="ECO:0000313" key="2">
    <source>
        <dbReference type="Proteomes" id="UP001172680"/>
    </source>
</evidence>
<gene>
    <name evidence="1" type="ORF">H2199_001026</name>
</gene>
<sequence>MHTLNYLPPSTVAWIPSLQAFMMFFGGPIIGKLLDNYGPRYVLLAGTFFHVFGLMMTSLSTQYYQFILAQGITSAIGASCIFYPAMSTSITWFLKRRALALGVVAAGSSVGGVVFPIMVDHLIRQVGFPWAMRGCAFLILALMIVANLTVRSRIPPMAKPFNIMDFVRPFKELPLILLTIGAFLFFLGMFLPMNYLIIQAVQQGMSQRLAAYLLPILNAVSLFGRIIPGYIGDKIGRFNVMIVLCYFTATIVLALWMPATSNAGIIVFAACYGFGSGTFVSMVPALIAQITPDVRQIGVRTGSVFAIISIAALTSNPVGGALYEIWGNKFTGLQIFCGITQIAGSTAILAARVALKGFKIKVKV</sequence>
<keyword evidence="2" id="KW-1185">Reference proteome</keyword>
<proteinExistence type="predicted"/>
<evidence type="ECO:0000313" key="1">
    <source>
        <dbReference type="EMBL" id="KAJ9649112.1"/>
    </source>
</evidence>
<dbReference type="Proteomes" id="UP001172680">
    <property type="component" value="Unassembled WGS sequence"/>
</dbReference>
<protein>
    <submittedName>
        <fullName evidence="1">Uncharacterized protein</fullName>
    </submittedName>
</protein>
<reference evidence="1" key="1">
    <citation type="submission" date="2022-10" db="EMBL/GenBank/DDBJ databases">
        <title>Culturing micro-colonial fungi from biological soil crusts in the Mojave desert and describing Neophaeococcomyces mojavensis, and introducing the new genera and species Taxawa tesnikishii.</title>
        <authorList>
            <person name="Kurbessoian T."/>
            <person name="Stajich J.E."/>
        </authorList>
    </citation>
    <scope>NUCLEOTIDE SEQUENCE</scope>
    <source>
        <strain evidence="1">JES_115</strain>
    </source>
</reference>
<dbReference type="EMBL" id="JAPDRP010000002">
    <property type="protein sequence ID" value="KAJ9649112.1"/>
    <property type="molecule type" value="Genomic_DNA"/>
</dbReference>
<name>A0ACC2ZNN5_9PEZI</name>
<accession>A0ACC2ZNN5</accession>